<dbReference type="EMBL" id="SWMS01000002">
    <property type="protein sequence ID" value="TKG72496.1"/>
    <property type="molecule type" value="Genomic_DNA"/>
</dbReference>
<dbReference type="Gene3D" id="3.40.50.1820">
    <property type="entry name" value="alpha/beta hydrolase"/>
    <property type="match status" value="1"/>
</dbReference>
<dbReference type="PANTHER" id="PTHR48081:SF33">
    <property type="entry name" value="KYNURENINE FORMAMIDASE"/>
    <property type="match status" value="1"/>
</dbReference>
<accession>A0ABY2SAJ9</accession>
<name>A0ABY2SAJ9_9PSEU</name>
<dbReference type="PANTHER" id="PTHR48081">
    <property type="entry name" value="AB HYDROLASE SUPERFAMILY PROTEIN C4A8.06C"/>
    <property type="match status" value="1"/>
</dbReference>
<dbReference type="SUPFAM" id="SSF53474">
    <property type="entry name" value="alpha/beta-Hydrolases"/>
    <property type="match status" value="1"/>
</dbReference>
<evidence type="ECO:0000313" key="3">
    <source>
        <dbReference type="EMBL" id="TKG72496.1"/>
    </source>
</evidence>
<comment type="caution">
    <text evidence="3">The sequence shown here is derived from an EMBL/GenBank/DDBJ whole genome shotgun (WGS) entry which is preliminary data.</text>
</comment>
<proteinExistence type="predicted"/>
<evidence type="ECO:0000256" key="1">
    <source>
        <dbReference type="ARBA" id="ARBA00022801"/>
    </source>
</evidence>
<sequence length="242" mass="25429">MDRSVLTRSAPEPDRTLRYGDAPEHVADAWLPGAARHPLLVFIHGGYWTPEYDRTHTRPLATALREDGWPVVSIEYRRVPGKPDDLVADVRAALAELPGQLGAREVVLAGHSAGGHLALWASSVCPPPGLLGTLALAPVADLMLAHRLGLGDGAVAAFLGGPPDERADLDPVRMAAPERPVVLVHGAEDGLPVAVSESYVDTHPVAKLVVVPDAAHFEVIDPLSAAWPAVTTELAGLAALSS</sequence>
<evidence type="ECO:0000313" key="4">
    <source>
        <dbReference type="Proteomes" id="UP000309992"/>
    </source>
</evidence>
<evidence type="ECO:0000259" key="2">
    <source>
        <dbReference type="Pfam" id="PF07859"/>
    </source>
</evidence>
<dbReference type="RefSeq" id="WP_112274785.1">
    <property type="nucleotide sequence ID" value="NZ_SWMS01000002.1"/>
</dbReference>
<dbReference type="InterPro" id="IPR050300">
    <property type="entry name" value="GDXG_lipolytic_enzyme"/>
</dbReference>
<organism evidence="3 4">
    <name type="scientific">Prauserella endophytica</name>
    <dbReference type="NCBI Taxonomy" id="1592324"/>
    <lineage>
        <taxon>Bacteria</taxon>
        <taxon>Bacillati</taxon>
        <taxon>Actinomycetota</taxon>
        <taxon>Actinomycetes</taxon>
        <taxon>Pseudonocardiales</taxon>
        <taxon>Pseudonocardiaceae</taxon>
        <taxon>Prauserella</taxon>
        <taxon>Prauserella coralliicola group</taxon>
    </lineage>
</organism>
<protein>
    <submittedName>
        <fullName evidence="3">Alpha/beta hydrolase</fullName>
    </submittedName>
</protein>
<dbReference type="Proteomes" id="UP000309992">
    <property type="component" value="Unassembled WGS sequence"/>
</dbReference>
<keyword evidence="1 3" id="KW-0378">Hydrolase</keyword>
<dbReference type="GO" id="GO:0016787">
    <property type="term" value="F:hydrolase activity"/>
    <property type="evidence" value="ECO:0007669"/>
    <property type="project" value="UniProtKB-KW"/>
</dbReference>
<reference evidence="3 4" key="1">
    <citation type="journal article" date="2015" name="Antonie Van Leeuwenhoek">
        <title>Prauserella endophytica sp. nov., an endophytic actinobacterium isolated from Tamarix taklamakanensis.</title>
        <authorList>
            <person name="Liu J.M."/>
            <person name="Habden X."/>
            <person name="Guo L."/>
            <person name="Tuo L."/>
            <person name="Jiang Z.K."/>
            <person name="Liu S.W."/>
            <person name="Liu X.F."/>
            <person name="Chen L."/>
            <person name="Li R.F."/>
            <person name="Zhang Y.Q."/>
            <person name="Sun C.H."/>
        </authorList>
    </citation>
    <scope>NUCLEOTIDE SEQUENCE [LARGE SCALE GENOMIC DNA]</scope>
    <source>
        <strain evidence="3 4">CGMCC 4.7182</strain>
    </source>
</reference>
<feature type="domain" description="Alpha/beta hydrolase fold-3" evidence="2">
    <location>
        <begin position="40"/>
        <end position="122"/>
    </location>
</feature>
<keyword evidence="4" id="KW-1185">Reference proteome</keyword>
<dbReference type="InterPro" id="IPR029058">
    <property type="entry name" value="AB_hydrolase_fold"/>
</dbReference>
<dbReference type="InterPro" id="IPR013094">
    <property type="entry name" value="AB_hydrolase_3"/>
</dbReference>
<gene>
    <name evidence="3" type="ORF">FCN18_04380</name>
</gene>
<dbReference type="Pfam" id="PF07859">
    <property type="entry name" value="Abhydrolase_3"/>
    <property type="match status" value="1"/>
</dbReference>